<evidence type="ECO:0000256" key="1">
    <source>
        <dbReference type="SAM" id="Phobius"/>
    </source>
</evidence>
<dbReference type="EMBL" id="FOKI01000006">
    <property type="protein sequence ID" value="SFA92964.1"/>
    <property type="molecule type" value="Genomic_DNA"/>
</dbReference>
<dbReference type="RefSeq" id="WP_278336781.1">
    <property type="nucleotide sequence ID" value="NZ_FOKI01000006.1"/>
</dbReference>
<evidence type="ECO:0000313" key="3">
    <source>
        <dbReference type="Proteomes" id="UP000198619"/>
    </source>
</evidence>
<reference evidence="2 3" key="1">
    <citation type="submission" date="2016-10" db="EMBL/GenBank/DDBJ databases">
        <authorList>
            <person name="de Groot N.N."/>
        </authorList>
    </citation>
    <scope>NUCLEOTIDE SEQUENCE [LARGE SCALE GENOMIC DNA]</scope>
    <source>
        <strain evidence="2 3">DSM 12271</strain>
    </source>
</reference>
<gene>
    <name evidence="2" type="ORF">SAMN04488528_1006115</name>
</gene>
<keyword evidence="3" id="KW-1185">Reference proteome</keyword>
<sequence length="42" mass="5170">MYQDKLFTFVYILNLLMISINLYLSYKYDEKKDDDKVDKTLK</sequence>
<name>A0A1I0WWK9_9CLOT</name>
<proteinExistence type="predicted"/>
<accession>A0A1I0WWK9</accession>
<keyword evidence="1" id="KW-0812">Transmembrane</keyword>
<organism evidence="2 3">
    <name type="scientific">Clostridium frigidicarnis</name>
    <dbReference type="NCBI Taxonomy" id="84698"/>
    <lineage>
        <taxon>Bacteria</taxon>
        <taxon>Bacillati</taxon>
        <taxon>Bacillota</taxon>
        <taxon>Clostridia</taxon>
        <taxon>Eubacteriales</taxon>
        <taxon>Clostridiaceae</taxon>
        <taxon>Clostridium</taxon>
    </lineage>
</organism>
<dbReference type="AlphaFoldDB" id="A0A1I0WWK9"/>
<evidence type="ECO:0000313" key="2">
    <source>
        <dbReference type="EMBL" id="SFA92964.1"/>
    </source>
</evidence>
<protein>
    <submittedName>
        <fullName evidence="2">Uncharacterized protein</fullName>
    </submittedName>
</protein>
<keyword evidence="1" id="KW-0472">Membrane</keyword>
<dbReference type="Proteomes" id="UP000198619">
    <property type="component" value="Unassembled WGS sequence"/>
</dbReference>
<keyword evidence="1" id="KW-1133">Transmembrane helix</keyword>
<feature type="transmembrane region" description="Helical" evidence="1">
    <location>
        <begin position="6"/>
        <end position="26"/>
    </location>
</feature>